<evidence type="ECO:0000256" key="1">
    <source>
        <dbReference type="SAM" id="Phobius"/>
    </source>
</evidence>
<keyword evidence="3" id="KW-1185">Reference proteome</keyword>
<feature type="transmembrane region" description="Helical" evidence="1">
    <location>
        <begin position="96"/>
        <end position="121"/>
    </location>
</feature>
<comment type="caution">
    <text evidence="2">The sequence shown here is derived from an EMBL/GenBank/DDBJ whole genome shotgun (WGS) entry which is preliminary data.</text>
</comment>
<evidence type="ECO:0000313" key="2">
    <source>
        <dbReference type="EMBL" id="KAL1188165.1"/>
    </source>
</evidence>
<evidence type="ECO:0000313" key="3">
    <source>
        <dbReference type="Proteomes" id="UP001558713"/>
    </source>
</evidence>
<keyword evidence="1" id="KW-0472">Membrane</keyword>
<accession>A0ABD0Z0C8</accession>
<keyword evidence="1" id="KW-1133">Transmembrane helix</keyword>
<name>A0ABD0Z0C8_CARAN</name>
<keyword evidence="1" id="KW-0812">Transmembrane</keyword>
<proteinExistence type="predicted"/>
<protein>
    <recommendedName>
        <fullName evidence="4">Chromo domain-containing protein</fullName>
    </recommendedName>
</protein>
<reference evidence="2 3" key="1">
    <citation type="submission" date="2024-04" db="EMBL/GenBank/DDBJ databases">
        <title>Genome assembly C_amara_ONT_v2.</title>
        <authorList>
            <person name="Yant L."/>
            <person name="Moore C."/>
            <person name="Slenker M."/>
        </authorList>
    </citation>
    <scope>NUCLEOTIDE SEQUENCE [LARGE SCALE GENOMIC DNA]</scope>
    <source>
        <tissue evidence="2">Leaf</tissue>
    </source>
</reference>
<evidence type="ECO:0008006" key="4">
    <source>
        <dbReference type="Google" id="ProtNLM"/>
    </source>
</evidence>
<dbReference type="EMBL" id="JBANAX010000931">
    <property type="protein sequence ID" value="KAL1188165.1"/>
    <property type="molecule type" value="Genomic_DNA"/>
</dbReference>
<organism evidence="2 3">
    <name type="scientific">Cardamine amara subsp. amara</name>
    <dbReference type="NCBI Taxonomy" id="228776"/>
    <lineage>
        <taxon>Eukaryota</taxon>
        <taxon>Viridiplantae</taxon>
        <taxon>Streptophyta</taxon>
        <taxon>Embryophyta</taxon>
        <taxon>Tracheophyta</taxon>
        <taxon>Spermatophyta</taxon>
        <taxon>Magnoliopsida</taxon>
        <taxon>eudicotyledons</taxon>
        <taxon>Gunneridae</taxon>
        <taxon>Pentapetalae</taxon>
        <taxon>rosids</taxon>
        <taxon>malvids</taxon>
        <taxon>Brassicales</taxon>
        <taxon>Brassicaceae</taxon>
        <taxon>Cardamineae</taxon>
        <taxon>Cardamine</taxon>
    </lineage>
</organism>
<dbReference type="AlphaFoldDB" id="A0ABD0Z0C8"/>
<sequence length="136" mass="15789">MLKKCLHKDDQVVTEVPSDLTPSMVVEARPLSVLDRRVRVIRRKNVSEMQVLWDCNGAEEVTWEPDAKMKRKFSKWFGKLEGYPGFHSIVSMVLELLGYFTLLYSFYVVVLVEYVALWLVYRAIRLTDSIVCLLGD</sequence>
<dbReference type="Proteomes" id="UP001558713">
    <property type="component" value="Unassembled WGS sequence"/>
</dbReference>
<gene>
    <name evidence="2" type="ORF">V5N11_003194</name>
</gene>